<keyword evidence="2" id="KW-1185">Reference proteome</keyword>
<comment type="caution">
    <text evidence="1">The sequence shown here is derived from an EMBL/GenBank/DDBJ whole genome shotgun (WGS) entry which is preliminary data.</text>
</comment>
<dbReference type="Pfam" id="PF00378">
    <property type="entry name" value="ECH_1"/>
    <property type="match status" value="1"/>
</dbReference>
<name>A0A964WU84_9HYPH</name>
<evidence type="ECO:0000313" key="2">
    <source>
        <dbReference type="Proteomes" id="UP000773614"/>
    </source>
</evidence>
<evidence type="ECO:0000313" key="1">
    <source>
        <dbReference type="EMBL" id="MYZ48590.1"/>
    </source>
</evidence>
<dbReference type="Proteomes" id="UP000773614">
    <property type="component" value="Unassembled WGS sequence"/>
</dbReference>
<dbReference type="CDD" id="cd06558">
    <property type="entry name" value="crotonase-like"/>
    <property type="match status" value="1"/>
</dbReference>
<dbReference type="OrthoDB" id="9795727at2"/>
<dbReference type="Gene3D" id="3.90.226.10">
    <property type="entry name" value="2-enoyl-CoA Hydratase, Chain A, domain 1"/>
    <property type="match status" value="1"/>
</dbReference>
<sequence length="239" mass="25116">MTTHEFMVAERGNVATIDLNRPDEGNALTRPMMIELAAAIRACGDREENRLVAIRASGSHFCRGRDGRGEPKDYPSPWERRTQAMGAVLGVYDAIAACPVPVAAFVQGPAIGFGAALAGACDITLASAAASFAFSEIEHGIPPTMAMAAVIRNVPRKALGYLIYSAETVGAEEARALGLASKVLPAEGFDAAAEAFAAGLARRPRLVLETIKRFQAGAEGLSPQMLSEYAGTLLALVRS</sequence>
<gene>
    <name evidence="1" type="ORF">E4O86_12800</name>
</gene>
<dbReference type="PANTHER" id="PTHR43459">
    <property type="entry name" value="ENOYL-COA HYDRATASE"/>
    <property type="match status" value="1"/>
</dbReference>
<proteinExistence type="predicted"/>
<dbReference type="InterPro" id="IPR029045">
    <property type="entry name" value="ClpP/crotonase-like_dom_sf"/>
</dbReference>
<dbReference type="RefSeq" id="WP_161140940.1">
    <property type="nucleotide sequence ID" value="NZ_SPKJ01000042.1"/>
</dbReference>
<dbReference type="AlphaFoldDB" id="A0A964WU84"/>
<dbReference type="EMBL" id="SPKJ01000042">
    <property type="protein sequence ID" value="MYZ48590.1"/>
    <property type="molecule type" value="Genomic_DNA"/>
</dbReference>
<protein>
    <submittedName>
        <fullName evidence="1">Enoyl-CoA hydratase/isomerase family protein</fullName>
    </submittedName>
</protein>
<organism evidence="1 2">
    <name type="scientific">Propylenella binzhouense</name>
    <dbReference type="NCBI Taxonomy" id="2555902"/>
    <lineage>
        <taxon>Bacteria</taxon>
        <taxon>Pseudomonadati</taxon>
        <taxon>Pseudomonadota</taxon>
        <taxon>Alphaproteobacteria</taxon>
        <taxon>Hyphomicrobiales</taxon>
        <taxon>Propylenellaceae</taxon>
        <taxon>Propylenella</taxon>
    </lineage>
</organism>
<accession>A0A964WU84</accession>
<dbReference type="InterPro" id="IPR001753">
    <property type="entry name" value="Enoyl-CoA_hydra/iso"/>
</dbReference>
<dbReference type="SUPFAM" id="SSF52096">
    <property type="entry name" value="ClpP/crotonase"/>
    <property type="match status" value="1"/>
</dbReference>
<dbReference type="GO" id="GO:0003824">
    <property type="term" value="F:catalytic activity"/>
    <property type="evidence" value="ECO:0007669"/>
    <property type="project" value="UniProtKB-ARBA"/>
</dbReference>
<dbReference type="PANTHER" id="PTHR43459:SF1">
    <property type="entry name" value="EG:BACN32G11.4 PROTEIN"/>
    <property type="match status" value="1"/>
</dbReference>
<reference evidence="1" key="1">
    <citation type="submission" date="2019-03" db="EMBL/GenBank/DDBJ databases">
        <title>Afifella sp. nov., isolated from activated sludge.</title>
        <authorList>
            <person name="Li Q."/>
            <person name="Liu Y."/>
        </authorList>
    </citation>
    <scope>NUCLEOTIDE SEQUENCE</scope>
    <source>
        <strain evidence="1">L72</strain>
    </source>
</reference>